<dbReference type="PANTHER" id="PTHR43172:SF2">
    <property type="entry name" value="ADENYLOSUCCINATE LYASE C-TERMINAL DOMAIN-CONTAINING PROTEIN"/>
    <property type="match status" value="1"/>
</dbReference>
<sequence length="463" mass="50866">MSSVTDSLIFRHIFSTPVSAAIWSDERRTKYYLEFEAALAEVQANLGIIPPKAAVAIRSECDISLIDMQELGVETVRIGYPVLPLVKQLVRLVNEVEPGLGEWAHWGATTQDVTDTATVLQLRDTCNIVSESLNGITAALRALARKHAATPMPARSNLQQAVPMTFGFKMARLLATFQRHQQRLSEILPRLLVLEFGGAAGTLATLASTGKAMEVQAALAQRLGLAAPDIAWHTERDRIAEIGAFFALVTGTCAKFALDVKLLMQTEVGEVSEPYAPHRGSSSTMPQKRNPISSVYITAMASTVKQLSAALFDAMVEDHERSTGPWEIEWIVLPQMATMTHATLVHTQALIEGLEVHPGVMKKNLKLTRGAIVSEAVMMGLGPMIGRQVAHDLVYDVCRELAQDKDSQRSLFDFLCDRKEITESGIGIEQLKRLCDPANYTGLSEEMTYRVTGREGLVERQNL</sequence>
<dbReference type="PRINTS" id="PR00149">
    <property type="entry name" value="FUMRATELYASE"/>
</dbReference>
<feature type="domain" description="Adenylosuccinate lyase C-terminal" evidence="2">
    <location>
        <begin position="369"/>
        <end position="452"/>
    </location>
</feature>
<dbReference type="PANTHER" id="PTHR43172">
    <property type="entry name" value="ADENYLOSUCCINATE LYASE"/>
    <property type="match status" value="1"/>
</dbReference>
<dbReference type="Pfam" id="PF00206">
    <property type="entry name" value="Lyase_1"/>
    <property type="match status" value="1"/>
</dbReference>
<dbReference type="AlphaFoldDB" id="B0DLD3"/>
<dbReference type="FunFam" id="1.20.200.10:FF:000014">
    <property type="entry name" value="3-carboxy-cis,cis-muconate cycloisomerase"/>
    <property type="match status" value="1"/>
</dbReference>
<accession>B0DLD3</accession>
<dbReference type="InterPro" id="IPR008948">
    <property type="entry name" value="L-Aspartase-like"/>
</dbReference>
<dbReference type="CDD" id="cd01597">
    <property type="entry name" value="pCLME"/>
    <property type="match status" value="1"/>
</dbReference>
<dbReference type="PRINTS" id="PR00145">
    <property type="entry name" value="ARGSUCLYASE"/>
</dbReference>
<dbReference type="InterPro" id="IPR000362">
    <property type="entry name" value="Fumarate_lyase_fam"/>
</dbReference>
<gene>
    <name evidence="3" type="ORF">LACBIDRAFT_237810</name>
</gene>
<dbReference type="Gene3D" id="1.20.200.10">
    <property type="entry name" value="Fumarase/aspartase (Central domain)"/>
    <property type="match status" value="1"/>
</dbReference>
<organism evidence="4">
    <name type="scientific">Laccaria bicolor (strain S238N-H82 / ATCC MYA-4686)</name>
    <name type="common">Bicoloured deceiver</name>
    <name type="synonym">Laccaria laccata var. bicolor</name>
    <dbReference type="NCBI Taxonomy" id="486041"/>
    <lineage>
        <taxon>Eukaryota</taxon>
        <taxon>Fungi</taxon>
        <taxon>Dikarya</taxon>
        <taxon>Basidiomycota</taxon>
        <taxon>Agaricomycotina</taxon>
        <taxon>Agaricomycetes</taxon>
        <taxon>Agaricomycetidae</taxon>
        <taxon>Agaricales</taxon>
        <taxon>Agaricineae</taxon>
        <taxon>Hydnangiaceae</taxon>
        <taxon>Laccaria</taxon>
    </lineage>
</organism>
<dbReference type="OrthoDB" id="406045at2759"/>
<comment type="similarity">
    <text evidence="1">Belongs to the class-II fumarase/aspartase family.</text>
</comment>
<dbReference type="Proteomes" id="UP000001194">
    <property type="component" value="Unassembled WGS sequence"/>
</dbReference>
<dbReference type="EMBL" id="DS547117">
    <property type="protein sequence ID" value="EDR04544.1"/>
    <property type="molecule type" value="Genomic_DNA"/>
</dbReference>
<dbReference type="RefSeq" id="XP_001884716.1">
    <property type="nucleotide sequence ID" value="XM_001884681.1"/>
</dbReference>
<dbReference type="InterPro" id="IPR022761">
    <property type="entry name" value="Fumarate_lyase_N"/>
</dbReference>
<proteinExistence type="inferred from homology"/>
<reference evidence="3 4" key="1">
    <citation type="journal article" date="2008" name="Nature">
        <title>The genome of Laccaria bicolor provides insights into mycorrhizal symbiosis.</title>
        <authorList>
            <person name="Martin F."/>
            <person name="Aerts A."/>
            <person name="Ahren D."/>
            <person name="Brun A."/>
            <person name="Danchin E.G.J."/>
            <person name="Duchaussoy F."/>
            <person name="Gibon J."/>
            <person name="Kohler A."/>
            <person name="Lindquist E."/>
            <person name="Pereda V."/>
            <person name="Salamov A."/>
            <person name="Shapiro H.J."/>
            <person name="Wuyts J."/>
            <person name="Blaudez D."/>
            <person name="Buee M."/>
            <person name="Brokstein P."/>
            <person name="Canbaeck B."/>
            <person name="Cohen D."/>
            <person name="Courty P.E."/>
            <person name="Coutinho P.M."/>
            <person name="Delaruelle C."/>
            <person name="Detter J.C."/>
            <person name="Deveau A."/>
            <person name="DiFazio S."/>
            <person name="Duplessis S."/>
            <person name="Fraissinet-Tachet L."/>
            <person name="Lucic E."/>
            <person name="Frey-Klett P."/>
            <person name="Fourrey C."/>
            <person name="Feussner I."/>
            <person name="Gay G."/>
            <person name="Grimwood J."/>
            <person name="Hoegger P.J."/>
            <person name="Jain P."/>
            <person name="Kilaru S."/>
            <person name="Labbe J."/>
            <person name="Lin Y.C."/>
            <person name="Legue V."/>
            <person name="Le Tacon F."/>
            <person name="Marmeisse R."/>
            <person name="Melayah D."/>
            <person name="Montanini B."/>
            <person name="Muratet M."/>
            <person name="Nehls U."/>
            <person name="Niculita-Hirzel H."/>
            <person name="Oudot-Le Secq M.P."/>
            <person name="Peter M."/>
            <person name="Quesneville H."/>
            <person name="Rajashekar B."/>
            <person name="Reich M."/>
            <person name="Rouhier N."/>
            <person name="Schmutz J."/>
            <person name="Yin T."/>
            <person name="Chalot M."/>
            <person name="Henrissat B."/>
            <person name="Kuees U."/>
            <person name="Lucas S."/>
            <person name="Van de Peer Y."/>
            <person name="Podila G.K."/>
            <person name="Polle A."/>
            <person name="Pukkila P.J."/>
            <person name="Richardson P.M."/>
            <person name="Rouze P."/>
            <person name="Sanders I.R."/>
            <person name="Stajich J.E."/>
            <person name="Tunlid A."/>
            <person name="Tuskan G."/>
            <person name="Grigoriev I.V."/>
        </authorList>
    </citation>
    <scope>NUCLEOTIDE SEQUENCE [LARGE SCALE GENOMIC DNA]</scope>
    <source>
        <strain evidence="4">S238N-H82 / ATCC MYA-4686</strain>
    </source>
</reference>
<dbReference type="InParanoid" id="B0DLD3"/>
<dbReference type="SMART" id="SM00998">
    <property type="entry name" value="ADSL_C"/>
    <property type="match status" value="1"/>
</dbReference>
<evidence type="ECO:0000313" key="3">
    <source>
        <dbReference type="EMBL" id="EDR04544.1"/>
    </source>
</evidence>
<dbReference type="InterPro" id="IPR012789">
    <property type="entry name" value="Protocat_PcaB-like"/>
</dbReference>
<name>B0DLD3_LACBS</name>
<dbReference type="STRING" id="486041.B0DLD3"/>
<dbReference type="SUPFAM" id="SSF48557">
    <property type="entry name" value="L-aspartase-like"/>
    <property type="match status" value="1"/>
</dbReference>
<evidence type="ECO:0000313" key="4">
    <source>
        <dbReference type="Proteomes" id="UP000001194"/>
    </source>
</evidence>
<dbReference type="KEGG" id="lbc:LACBIDRAFT_237810"/>
<evidence type="ECO:0000256" key="1">
    <source>
        <dbReference type="ARBA" id="ARBA00034772"/>
    </source>
</evidence>
<dbReference type="Gene3D" id="1.10.40.30">
    <property type="entry name" value="Fumarase/aspartase (C-terminal domain)"/>
    <property type="match status" value="1"/>
</dbReference>
<dbReference type="Pfam" id="PF10397">
    <property type="entry name" value="ADSL_C"/>
    <property type="match status" value="1"/>
</dbReference>
<dbReference type="HOGENOM" id="CLU_030949_3_3_1"/>
<evidence type="ECO:0000259" key="2">
    <source>
        <dbReference type="SMART" id="SM00998"/>
    </source>
</evidence>
<dbReference type="InterPro" id="IPR019468">
    <property type="entry name" value="AdenyloSucc_lyase_C"/>
</dbReference>
<dbReference type="GO" id="GO:0003824">
    <property type="term" value="F:catalytic activity"/>
    <property type="evidence" value="ECO:0007669"/>
    <property type="project" value="InterPro"/>
</dbReference>
<dbReference type="GO" id="GO:0019619">
    <property type="term" value="P:3,4-dihydroxybenzoate catabolic process"/>
    <property type="evidence" value="ECO:0007669"/>
    <property type="project" value="InterPro"/>
</dbReference>
<keyword evidence="4" id="KW-1185">Reference proteome</keyword>
<dbReference type="GeneID" id="6080418"/>
<protein>
    <submittedName>
        <fullName evidence="3">Predicted protein</fullName>
    </submittedName>
</protein>
<dbReference type="NCBIfam" id="TIGR02426">
    <property type="entry name" value="protocat_pcaB"/>
    <property type="match status" value="1"/>
</dbReference>